<dbReference type="AlphaFoldDB" id="A0A2Z3TWF5"/>
<dbReference type="Proteomes" id="UP000668358">
    <property type="component" value="Unassembled WGS sequence"/>
</dbReference>
<comment type="caution">
    <text evidence="2">The sequence shown here is derived from an EMBL/GenBank/DDBJ whole genome shotgun (WGS) entry which is preliminary data.</text>
</comment>
<reference evidence="3 4" key="3">
    <citation type="submission" date="2020-12" db="EMBL/GenBank/DDBJ databases">
        <title>Comparative genomics of Clostridium perfringens reveals patterns of host-associated phylogenetic clades and virulence factors.</title>
        <authorList>
            <person name="Smith A.H."/>
            <person name="Geier R."/>
        </authorList>
    </citation>
    <scope>NUCLEOTIDE SEQUENCE [LARGE SCALE GENOMIC DNA]</scope>
    <source>
        <strain evidence="3 4">CHD15829P</strain>
    </source>
</reference>
<evidence type="ECO:0000313" key="4">
    <source>
        <dbReference type="Proteomes" id="UP000668358"/>
    </source>
</evidence>
<reference evidence="2" key="2">
    <citation type="submission" date="2020-07" db="EMBL/GenBank/DDBJ databases">
        <authorList>
            <consortium name="NCBI Pathogen Detection Project"/>
        </authorList>
    </citation>
    <scope>NUCLEOTIDE SEQUENCE</scope>
    <source>
        <strain evidence="1">C25</strain>
        <strain evidence="2">C8</strain>
    </source>
</reference>
<name>A0A2Z3TWF5_CLOPF</name>
<sequence length="78" mass="9099">MEKFKITINEVVNFNHEMTVEAKSEGELDMVLDKIEQEANHRDDIDSILEEHGIKILDFKEDESGEVKIEVPDLWEVN</sequence>
<gene>
    <name evidence="1" type="ORF">I9063_001624</name>
    <name evidence="2" type="ORF">I9080_003147</name>
    <name evidence="3" type="ORF">JJB78_14550</name>
</gene>
<dbReference type="EMBL" id="DACTBT010000008">
    <property type="protein sequence ID" value="HAT4298257.1"/>
    <property type="molecule type" value="Genomic_DNA"/>
</dbReference>
<dbReference type="EMBL" id="DACTCB010000028">
    <property type="protein sequence ID" value="HAT4309294.1"/>
    <property type="molecule type" value="Genomic_DNA"/>
</dbReference>
<accession>A0A2Z3TWF5</accession>
<dbReference type="RefSeq" id="WP_110003715.1">
    <property type="nucleotide sequence ID" value="NZ_CP017106.1"/>
</dbReference>
<dbReference type="EMBL" id="JAENRE010000008">
    <property type="protein sequence ID" value="MBO3417714.1"/>
    <property type="molecule type" value="Genomic_DNA"/>
</dbReference>
<protein>
    <submittedName>
        <fullName evidence="2">Uncharacterized protein</fullName>
    </submittedName>
</protein>
<evidence type="ECO:0000313" key="2">
    <source>
        <dbReference type="EMBL" id="HAT4309294.1"/>
    </source>
</evidence>
<organism evidence="2">
    <name type="scientific">Clostridium perfringens</name>
    <dbReference type="NCBI Taxonomy" id="1502"/>
    <lineage>
        <taxon>Bacteria</taxon>
        <taxon>Bacillati</taxon>
        <taxon>Bacillota</taxon>
        <taxon>Clostridia</taxon>
        <taxon>Eubacteriales</taxon>
        <taxon>Clostridiaceae</taxon>
        <taxon>Clostridium</taxon>
    </lineage>
</organism>
<dbReference type="Proteomes" id="UP000859547">
    <property type="component" value="Unassembled WGS sequence"/>
</dbReference>
<proteinExistence type="predicted"/>
<evidence type="ECO:0000313" key="1">
    <source>
        <dbReference type="EMBL" id="HAT4298257.1"/>
    </source>
</evidence>
<evidence type="ECO:0000313" key="3">
    <source>
        <dbReference type="EMBL" id="MBO3417714.1"/>
    </source>
</evidence>
<reference evidence="2" key="1">
    <citation type="journal article" date="2018" name="Genome Biol.">
        <title>SKESA: strategic k-mer extension for scrupulous assemblies.</title>
        <authorList>
            <person name="Souvorov A."/>
            <person name="Agarwala R."/>
            <person name="Lipman D.J."/>
        </authorList>
    </citation>
    <scope>NUCLEOTIDE SEQUENCE</scope>
    <source>
        <strain evidence="1">C25</strain>
        <strain evidence="2">C8</strain>
    </source>
</reference>
<dbReference type="Proteomes" id="UP000855421">
    <property type="component" value="Unassembled WGS sequence"/>
</dbReference>